<dbReference type="PROSITE" id="PS50925">
    <property type="entry name" value="BLUF"/>
    <property type="match status" value="1"/>
</dbReference>
<dbReference type="InterPro" id="IPR007024">
    <property type="entry name" value="BLUF_domain"/>
</dbReference>
<feature type="domain" description="BLUF" evidence="1">
    <location>
        <begin position="3"/>
        <end position="93"/>
    </location>
</feature>
<evidence type="ECO:0000313" key="3">
    <source>
        <dbReference type="Proteomes" id="UP000635384"/>
    </source>
</evidence>
<gene>
    <name evidence="2" type="ORF">IB285_06320</name>
</gene>
<reference evidence="2 3" key="1">
    <citation type="submission" date="2020-09" db="EMBL/GenBank/DDBJ databases">
        <authorList>
            <person name="Yoon J.-W."/>
        </authorList>
    </citation>
    <scope>NUCLEOTIDE SEQUENCE [LARGE SCALE GENOMIC DNA]</scope>
    <source>
        <strain evidence="2 3">KMU-140</strain>
    </source>
</reference>
<keyword evidence="3" id="KW-1185">Reference proteome</keyword>
<proteinExistence type="predicted"/>
<dbReference type="Gene3D" id="3.30.70.100">
    <property type="match status" value="1"/>
</dbReference>
<evidence type="ECO:0000313" key="2">
    <source>
        <dbReference type="EMBL" id="MBD2841876.1"/>
    </source>
</evidence>
<dbReference type="InterPro" id="IPR036046">
    <property type="entry name" value="Acylphosphatase-like_dom_sf"/>
</dbReference>
<comment type="caution">
    <text evidence="2">The sequence shown here is derived from an EMBL/GenBank/DDBJ whole genome shotgun (WGS) entry which is preliminary data.</text>
</comment>
<protein>
    <submittedName>
        <fullName evidence="2">BLUF domain-containing protein</fullName>
    </submittedName>
</protein>
<name>A0ABR8KUQ5_9SPHN</name>
<sequence length="136" mass="15770">MPVKQLIYHSQPFGFDHAMLAGILVQARHNNRRNDITGALICRRDVYLQLIEGPARAIDALYSQILRDDRHCNIRMVHSETINERIFPEWEMLDDELPTLIWSEAEIEDGAVEKAEPRELHTVFERIAYKARGTTS</sequence>
<dbReference type="EMBL" id="JACXLC010000001">
    <property type="protein sequence ID" value="MBD2841876.1"/>
    <property type="molecule type" value="Genomic_DNA"/>
</dbReference>
<dbReference type="Proteomes" id="UP000635384">
    <property type="component" value="Unassembled WGS sequence"/>
</dbReference>
<dbReference type="SMART" id="SM01034">
    <property type="entry name" value="BLUF"/>
    <property type="match status" value="1"/>
</dbReference>
<dbReference type="SUPFAM" id="SSF54975">
    <property type="entry name" value="Acylphosphatase/BLUF domain-like"/>
    <property type="match status" value="1"/>
</dbReference>
<accession>A0ABR8KUQ5</accession>
<evidence type="ECO:0000259" key="1">
    <source>
        <dbReference type="PROSITE" id="PS50925"/>
    </source>
</evidence>
<organism evidence="2 3">
    <name type="scientific">Erythrobacter rubeus</name>
    <dbReference type="NCBI Taxonomy" id="2760803"/>
    <lineage>
        <taxon>Bacteria</taxon>
        <taxon>Pseudomonadati</taxon>
        <taxon>Pseudomonadota</taxon>
        <taxon>Alphaproteobacteria</taxon>
        <taxon>Sphingomonadales</taxon>
        <taxon>Erythrobacteraceae</taxon>
        <taxon>Erythrobacter/Porphyrobacter group</taxon>
        <taxon>Erythrobacter</taxon>
    </lineage>
</organism>
<dbReference type="Pfam" id="PF04940">
    <property type="entry name" value="BLUF"/>
    <property type="match status" value="1"/>
</dbReference>